<dbReference type="Gene3D" id="3.30.565.10">
    <property type="entry name" value="Histidine kinase-like ATPase, C-terminal domain"/>
    <property type="match status" value="1"/>
</dbReference>
<sequence length="83" mass="8704">MARDGVASVSVCDNGPGLAPEMMTNLFDAFFTSKPGRSGLGLSISRTIVEAHSGKLTAPNNPDGGATFHFTIPLAKGRRLKPF</sequence>
<dbReference type="Pfam" id="PF02518">
    <property type="entry name" value="HATPase_c"/>
    <property type="match status" value="1"/>
</dbReference>
<name>A0A845B373_9SPHN</name>
<evidence type="ECO:0000256" key="2">
    <source>
        <dbReference type="ARBA" id="ARBA00012438"/>
    </source>
</evidence>
<evidence type="ECO:0000259" key="4">
    <source>
        <dbReference type="PROSITE" id="PS50109"/>
    </source>
</evidence>
<organism evidence="5 6">
    <name type="scientific">Allopontixanthobacter sediminis</name>
    <dbReference type="NCBI Taxonomy" id="1689985"/>
    <lineage>
        <taxon>Bacteria</taxon>
        <taxon>Pseudomonadati</taxon>
        <taxon>Pseudomonadota</taxon>
        <taxon>Alphaproteobacteria</taxon>
        <taxon>Sphingomonadales</taxon>
        <taxon>Erythrobacteraceae</taxon>
        <taxon>Allopontixanthobacter</taxon>
    </lineage>
</organism>
<gene>
    <name evidence="5" type="ORF">GRI65_09010</name>
</gene>
<dbReference type="EC" id="2.7.13.3" evidence="2"/>
<proteinExistence type="predicted"/>
<reference evidence="5 6" key="1">
    <citation type="submission" date="2019-12" db="EMBL/GenBank/DDBJ databases">
        <title>Genomic-based taxomic classification of the family Erythrobacteraceae.</title>
        <authorList>
            <person name="Xu L."/>
        </authorList>
    </citation>
    <scope>NUCLEOTIDE SEQUENCE [LARGE SCALE GENOMIC DNA]</scope>
    <source>
        <strain evidence="5 6">KCTC 42453</strain>
    </source>
</reference>
<evidence type="ECO:0000256" key="3">
    <source>
        <dbReference type="ARBA" id="ARBA00022553"/>
    </source>
</evidence>
<accession>A0A845B373</accession>
<dbReference type="SUPFAM" id="SSF55874">
    <property type="entry name" value="ATPase domain of HSP90 chaperone/DNA topoisomerase II/histidine kinase"/>
    <property type="match status" value="1"/>
</dbReference>
<evidence type="ECO:0000256" key="1">
    <source>
        <dbReference type="ARBA" id="ARBA00000085"/>
    </source>
</evidence>
<dbReference type="OrthoDB" id="9805942at2"/>
<dbReference type="InterPro" id="IPR036890">
    <property type="entry name" value="HATPase_C_sf"/>
</dbReference>
<dbReference type="AlphaFoldDB" id="A0A845B373"/>
<dbReference type="PANTHER" id="PTHR43547:SF2">
    <property type="entry name" value="HYBRID SIGNAL TRANSDUCTION HISTIDINE KINASE C"/>
    <property type="match status" value="1"/>
</dbReference>
<evidence type="ECO:0000313" key="5">
    <source>
        <dbReference type="EMBL" id="MXP44594.1"/>
    </source>
</evidence>
<dbReference type="GO" id="GO:0000155">
    <property type="term" value="F:phosphorelay sensor kinase activity"/>
    <property type="evidence" value="ECO:0007669"/>
    <property type="project" value="TreeGrafter"/>
</dbReference>
<dbReference type="EMBL" id="WTYL01000002">
    <property type="protein sequence ID" value="MXP44594.1"/>
    <property type="molecule type" value="Genomic_DNA"/>
</dbReference>
<dbReference type="SMART" id="SM00387">
    <property type="entry name" value="HATPase_c"/>
    <property type="match status" value="1"/>
</dbReference>
<feature type="domain" description="Histidine kinase" evidence="4">
    <location>
        <begin position="1"/>
        <end position="76"/>
    </location>
</feature>
<dbReference type="InterPro" id="IPR003594">
    <property type="entry name" value="HATPase_dom"/>
</dbReference>
<dbReference type="PROSITE" id="PS50109">
    <property type="entry name" value="HIS_KIN"/>
    <property type="match status" value="1"/>
</dbReference>
<keyword evidence="6" id="KW-1185">Reference proteome</keyword>
<keyword evidence="3" id="KW-0597">Phosphoprotein</keyword>
<dbReference type="InterPro" id="IPR004358">
    <property type="entry name" value="Sig_transdc_His_kin-like_C"/>
</dbReference>
<comment type="catalytic activity">
    <reaction evidence="1">
        <text>ATP + protein L-histidine = ADP + protein N-phospho-L-histidine.</text>
        <dbReference type="EC" id="2.7.13.3"/>
    </reaction>
</comment>
<dbReference type="InterPro" id="IPR005467">
    <property type="entry name" value="His_kinase_dom"/>
</dbReference>
<dbReference type="PANTHER" id="PTHR43547">
    <property type="entry name" value="TWO-COMPONENT HISTIDINE KINASE"/>
    <property type="match status" value="1"/>
</dbReference>
<protein>
    <recommendedName>
        <fullName evidence="2">histidine kinase</fullName>
        <ecNumber evidence="2">2.7.13.3</ecNumber>
    </recommendedName>
</protein>
<dbReference type="PRINTS" id="PR00344">
    <property type="entry name" value="BCTRLSENSOR"/>
</dbReference>
<dbReference type="Proteomes" id="UP000431922">
    <property type="component" value="Unassembled WGS sequence"/>
</dbReference>
<comment type="caution">
    <text evidence="5">The sequence shown here is derived from an EMBL/GenBank/DDBJ whole genome shotgun (WGS) entry which is preliminary data.</text>
</comment>
<evidence type="ECO:0000313" key="6">
    <source>
        <dbReference type="Proteomes" id="UP000431922"/>
    </source>
</evidence>